<comment type="caution">
    <text evidence="2">The sequence shown here is derived from an EMBL/GenBank/DDBJ whole genome shotgun (WGS) entry which is preliminary data.</text>
</comment>
<accession>A0A1S1N0B0</accession>
<evidence type="ECO:0000313" key="2">
    <source>
        <dbReference type="EMBL" id="OHU92789.1"/>
    </source>
</evidence>
<gene>
    <name evidence="2" type="ORF">BET10_04885</name>
</gene>
<dbReference type="RefSeq" id="WP_070983349.1">
    <property type="nucleotide sequence ID" value="NZ_MKJU01000006.1"/>
</dbReference>
<sequence length="368" mass="42622">MYSYHTKAKRRVLSAAISNEKHHIRQSPNLTDNRPPVQPQIMHQSGLPIQLAEAKSTEFPKVTGDSNLIRLFDQLMKSPLFAHDVNEFLRPVSMEGLRLEKDDGSSRYHRGKHVDTIYIRRNLRGEKTKEQLGFELHNAISSNSKITAKTVIDNGLDNDNVKDIKTCRLMEFIEWLNLIRYTVKYEQDGKKMGFRHQPSLLEDIERQWHTFDTYLVEQIKNGHTQRYVRHHTLHSERFQGQEIDTDSRDVAYYRTELPTLFIPLSQEAQLYQDLMDKIDHNSGVKRKLIWGQNTQGEQKHLLKKAGNLRKDNLSKTVISKILVGTVVIIKNKNKSGNHFSTGITNSKPHYWVEVPGGLQGWLNSECFA</sequence>
<evidence type="ECO:0000313" key="3">
    <source>
        <dbReference type="Proteomes" id="UP000179786"/>
    </source>
</evidence>
<organism evidence="2 3">
    <name type="scientific">Pseudoalteromonas amylolytica</name>
    <dbReference type="NCBI Taxonomy" id="1859457"/>
    <lineage>
        <taxon>Bacteria</taxon>
        <taxon>Pseudomonadati</taxon>
        <taxon>Pseudomonadota</taxon>
        <taxon>Gammaproteobacteria</taxon>
        <taxon>Alteromonadales</taxon>
        <taxon>Pseudoalteromonadaceae</taxon>
        <taxon>Pseudoalteromonas</taxon>
    </lineage>
</organism>
<proteinExistence type="predicted"/>
<evidence type="ECO:0000256" key="1">
    <source>
        <dbReference type="SAM" id="MobiDB-lite"/>
    </source>
</evidence>
<keyword evidence="3" id="KW-1185">Reference proteome</keyword>
<feature type="region of interest" description="Disordered" evidence="1">
    <location>
        <begin position="21"/>
        <end position="41"/>
    </location>
</feature>
<dbReference type="EMBL" id="MKJU01000006">
    <property type="protein sequence ID" value="OHU92789.1"/>
    <property type="molecule type" value="Genomic_DNA"/>
</dbReference>
<protein>
    <submittedName>
        <fullName evidence="2">Uncharacterized protein</fullName>
    </submittedName>
</protein>
<dbReference type="Proteomes" id="UP000179786">
    <property type="component" value="Unassembled WGS sequence"/>
</dbReference>
<dbReference type="AlphaFoldDB" id="A0A1S1N0B0"/>
<name>A0A1S1N0B0_9GAMM</name>
<reference evidence="2 3" key="1">
    <citation type="submission" date="2016-09" db="EMBL/GenBank/DDBJ databases">
        <title>Pseudoalteromonas amylolytica sp. nov., isolated from the surface seawater.</title>
        <authorList>
            <person name="Wu Y.-H."/>
            <person name="Cheng H."/>
            <person name="Jin X.-B."/>
            <person name="Wang C.-S."/>
            <person name="Xu X.-W."/>
        </authorList>
    </citation>
    <scope>NUCLEOTIDE SEQUENCE [LARGE SCALE GENOMIC DNA]</scope>
    <source>
        <strain evidence="2 3">JW1</strain>
    </source>
</reference>